<dbReference type="EMBL" id="VCAU01000004">
    <property type="protein sequence ID" value="KAF9894208.1"/>
    <property type="molecule type" value="Genomic_DNA"/>
</dbReference>
<protein>
    <submittedName>
        <fullName evidence="2">Uncharacterized protein</fullName>
    </submittedName>
</protein>
<evidence type="ECO:0000256" key="1">
    <source>
        <dbReference type="SAM" id="MobiDB-lite"/>
    </source>
</evidence>
<proteinExistence type="predicted"/>
<feature type="compositionally biased region" description="Acidic residues" evidence="1">
    <location>
        <begin position="202"/>
        <end position="221"/>
    </location>
</feature>
<feature type="compositionally biased region" description="Basic and acidic residues" evidence="1">
    <location>
        <begin position="1"/>
        <end position="10"/>
    </location>
</feature>
<dbReference type="AlphaFoldDB" id="A0AAD4H006"/>
<feature type="region of interest" description="Disordered" evidence="1">
    <location>
        <begin position="320"/>
        <end position="339"/>
    </location>
</feature>
<keyword evidence="3" id="KW-1185">Reference proteome</keyword>
<evidence type="ECO:0000313" key="2">
    <source>
        <dbReference type="EMBL" id="KAF9894208.1"/>
    </source>
</evidence>
<evidence type="ECO:0000313" key="3">
    <source>
        <dbReference type="Proteomes" id="UP001194746"/>
    </source>
</evidence>
<feature type="compositionally biased region" description="Pro residues" evidence="1">
    <location>
        <begin position="182"/>
        <end position="197"/>
    </location>
</feature>
<organism evidence="2 3">
    <name type="scientific">Aspergillus nanangensis</name>
    <dbReference type="NCBI Taxonomy" id="2582783"/>
    <lineage>
        <taxon>Eukaryota</taxon>
        <taxon>Fungi</taxon>
        <taxon>Dikarya</taxon>
        <taxon>Ascomycota</taxon>
        <taxon>Pezizomycotina</taxon>
        <taxon>Eurotiomycetes</taxon>
        <taxon>Eurotiomycetidae</taxon>
        <taxon>Eurotiales</taxon>
        <taxon>Aspergillaceae</taxon>
        <taxon>Aspergillus</taxon>
        <taxon>Aspergillus subgen. Circumdati</taxon>
    </lineage>
</organism>
<dbReference type="Proteomes" id="UP001194746">
    <property type="component" value="Unassembled WGS sequence"/>
</dbReference>
<comment type="caution">
    <text evidence="2">The sequence shown here is derived from an EMBL/GenBank/DDBJ whole genome shotgun (WGS) entry which is preliminary data.</text>
</comment>
<accession>A0AAD4H006</accession>
<feature type="compositionally biased region" description="Pro residues" evidence="1">
    <location>
        <begin position="31"/>
        <end position="51"/>
    </location>
</feature>
<feature type="compositionally biased region" description="Basic and acidic residues" evidence="1">
    <location>
        <begin position="329"/>
        <end position="339"/>
    </location>
</feature>
<reference evidence="2" key="2">
    <citation type="submission" date="2020-02" db="EMBL/GenBank/DDBJ databases">
        <authorList>
            <person name="Gilchrist C.L.M."/>
            <person name="Chooi Y.-H."/>
        </authorList>
    </citation>
    <scope>NUCLEOTIDE SEQUENCE</scope>
    <source>
        <strain evidence="2">MST-FP2251</strain>
    </source>
</reference>
<name>A0AAD4H006_ASPNN</name>
<reference evidence="2" key="1">
    <citation type="journal article" date="2019" name="Beilstein J. Org. Chem.">
        <title>Nanangenines: drimane sesquiterpenoids as the dominant metabolite cohort of a novel Australian fungus, Aspergillus nanangensis.</title>
        <authorList>
            <person name="Lacey H.J."/>
            <person name="Gilchrist C.L.M."/>
            <person name="Crombie A."/>
            <person name="Kalaitzis J.A."/>
            <person name="Vuong D."/>
            <person name="Rutledge P.J."/>
            <person name="Turner P."/>
            <person name="Pitt J.I."/>
            <person name="Lacey E."/>
            <person name="Chooi Y.H."/>
            <person name="Piggott A.M."/>
        </authorList>
    </citation>
    <scope>NUCLEOTIDE SEQUENCE</scope>
    <source>
        <strain evidence="2">MST-FP2251</strain>
    </source>
</reference>
<feature type="compositionally biased region" description="Basic and acidic residues" evidence="1">
    <location>
        <begin position="169"/>
        <end position="181"/>
    </location>
</feature>
<sequence>MPLIDKERARGLRIPSLSAMKLQKKSAPMSPESPPPKDPMPVAAVPPPVFPPRTDSAPIRPPRPQEKELPPKPLVHAAASISPSSPPAPTPFSNPIHPYNDRPLPSFPRVPVPKQTESHVSAPAPVQQRTPPSSESEPEPEPEVLQRQQHQRQQHQRQLDQQHLPPSQPRREPIPAPRREPYPPQPPYHHAPEPEPAQPNGAEEDPLEDFIPDPEPELDDSDAAIDRVSSEENQGPWTPPDYDPVAPPLSKVHFNCYQEHRSMRPAQNMWHPLPCMTCQKFDQELRYRCVFCCLRICAGCLSALQKSPSHDLEQLMQKVSPGEQGQGQEYEHEHNPAVI</sequence>
<gene>
    <name evidence="2" type="ORF">FE257_007710</name>
</gene>
<feature type="region of interest" description="Disordered" evidence="1">
    <location>
        <begin position="1"/>
        <end position="221"/>
    </location>
</feature>